<evidence type="ECO:0000256" key="9">
    <source>
        <dbReference type="ARBA" id="ARBA00023157"/>
    </source>
</evidence>
<evidence type="ECO:0000256" key="10">
    <source>
        <dbReference type="ARBA" id="ARBA00023180"/>
    </source>
</evidence>
<evidence type="ECO:0000256" key="8">
    <source>
        <dbReference type="ARBA" id="ARBA00022840"/>
    </source>
</evidence>
<dbReference type="EMBL" id="CAEKDK010000004">
    <property type="protein sequence ID" value="CAB4277013.1"/>
    <property type="molecule type" value="Genomic_DNA"/>
</dbReference>
<evidence type="ECO:0000256" key="7">
    <source>
        <dbReference type="ARBA" id="ARBA00022777"/>
    </source>
</evidence>
<dbReference type="FunFam" id="3.30.200.20:FF:000951">
    <property type="entry name" value="Uncharacterized protein"/>
    <property type="match status" value="1"/>
</dbReference>
<keyword evidence="3 13" id="KW-0723">Serine/threonine-protein kinase</keyword>
<keyword evidence="4 13" id="KW-0808">Transferase</keyword>
<dbReference type="GO" id="GO:0005886">
    <property type="term" value="C:plasma membrane"/>
    <property type="evidence" value="ECO:0007669"/>
    <property type="project" value="UniProtKB-SubCell"/>
</dbReference>
<evidence type="ECO:0000256" key="6">
    <source>
        <dbReference type="ARBA" id="ARBA00022741"/>
    </source>
</evidence>
<dbReference type="PROSITE" id="PS50927">
    <property type="entry name" value="BULB_LECTIN"/>
    <property type="match status" value="1"/>
</dbReference>
<dbReference type="PANTHER" id="PTHR27002">
    <property type="entry name" value="RECEPTOR-LIKE SERINE/THREONINE-PROTEIN KINASE SD1-8"/>
    <property type="match status" value="1"/>
</dbReference>
<dbReference type="InterPro" id="IPR024171">
    <property type="entry name" value="SRK-like_kinase"/>
</dbReference>
<evidence type="ECO:0000256" key="13">
    <source>
        <dbReference type="PIRNR" id="PIRNR000641"/>
    </source>
</evidence>
<evidence type="ECO:0000313" key="19">
    <source>
        <dbReference type="EMBL" id="CAB4277013.1"/>
    </source>
</evidence>
<evidence type="ECO:0000256" key="3">
    <source>
        <dbReference type="ARBA" id="ARBA00022527"/>
    </source>
</evidence>
<dbReference type="Gene3D" id="3.30.200.20">
    <property type="entry name" value="Phosphorylase Kinase, domain 1"/>
    <property type="match status" value="1"/>
</dbReference>
<sequence>MASCSLNLVWSLVSFSCTIWSACYAAKRDTLKPGDTLNSSDTLVSATGKFTLNFTVLDEGKPNSSYLVLQRTEDIIPFYSWIWIANRNTPIMYPTGALTLDRNGTLKITQKGRDPIELFSAPRTTNINSTTSVVVATLLDTGNFVLKELNSIDGSTKQVLWQSFDYLADTFLPGMKLGVNYRNDHIWLLTSSLIYSSPETGAFTFEWDPRGHQLQIKQRGVLYWSSGAFRDGTFEFLSPYYGESNKRSIYNFSIVSNENEDYFTYTTTVHQSNLWSLDSEGYLLKTLPVDGHLPSQSPSCDGYNTDGGCQKRHQPTCRHLGDRFETKVGYFDSSTIESSEPNIDSNTSLGTSDCKAACWENCDCHGFDFPYDNKTGCRFWTGNWEFNENTTGDTTTNYFVLLKSSRRNAHKWIWTGTAIAVALLVMVLCISSYLLRRKLFSGETNPMIENELLEWIETDRSTGDVNGNDGKMGNNLTVFSYASVVAATTNFSEENKLGQGGFGPVYKGKLVTGREIAVKRLSRCSGQGTLEFKNELILISELQHTNLVQLFGFCIHGEERILIYAYMPNKSLDYFLFDSTRAMLLDWTKRFNIIEGIAQGLLYLHKYSRMRVIHRDLKASNILLDENMKPKISDFGLARIFTHNELEANTNKVVGTYGYMSPEYAMEGIFSIESDVYSFGVLMLEIISGRRNSSFYNADRVLNIVGYSWELWKEGRGLELMDPTLKDSCTEDQLLRCFHVGLLCVEENAADRPSMSDVISMLTAETISLPLPTRPAFITRRNVIVSDISRRELQIISVNGLSNTTVAGR</sequence>
<keyword evidence="14" id="KW-0812">Transmembrane</keyword>
<comment type="catalytic activity">
    <reaction evidence="12 13">
        <text>L-seryl-[protein] + ATP = O-phospho-L-seryl-[protein] + ADP + H(+)</text>
        <dbReference type="Rhea" id="RHEA:17989"/>
        <dbReference type="Rhea" id="RHEA-COMP:9863"/>
        <dbReference type="Rhea" id="RHEA-COMP:11604"/>
        <dbReference type="ChEBI" id="CHEBI:15378"/>
        <dbReference type="ChEBI" id="CHEBI:29999"/>
        <dbReference type="ChEBI" id="CHEBI:30616"/>
        <dbReference type="ChEBI" id="CHEBI:83421"/>
        <dbReference type="ChEBI" id="CHEBI:456216"/>
        <dbReference type="EC" id="2.7.11.1"/>
    </reaction>
</comment>
<dbReference type="InterPro" id="IPR000719">
    <property type="entry name" value="Prot_kinase_dom"/>
</dbReference>
<feature type="signal peptide" evidence="15">
    <location>
        <begin position="1"/>
        <end position="25"/>
    </location>
</feature>
<dbReference type="PROSITE" id="PS50948">
    <property type="entry name" value="PAN"/>
    <property type="match status" value="1"/>
</dbReference>
<organism evidence="19 20">
    <name type="scientific">Prunus armeniaca</name>
    <name type="common">Apricot</name>
    <name type="synonym">Armeniaca vulgaris</name>
    <dbReference type="NCBI Taxonomy" id="36596"/>
    <lineage>
        <taxon>Eukaryota</taxon>
        <taxon>Viridiplantae</taxon>
        <taxon>Streptophyta</taxon>
        <taxon>Embryophyta</taxon>
        <taxon>Tracheophyta</taxon>
        <taxon>Spermatophyta</taxon>
        <taxon>Magnoliopsida</taxon>
        <taxon>eudicotyledons</taxon>
        <taxon>Gunneridae</taxon>
        <taxon>Pentapetalae</taxon>
        <taxon>rosids</taxon>
        <taxon>fabids</taxon>
        <taxon>Rosales</taxon>
        <taxon>Rosaceae</taxon>
        <taxon>Amygdaloideae</taxon>
        <taxon>Amygdaleae</taxon>
        <taxon>Prunus</taxon>
    </lineage>
</organism>
<keyword evidence="14" id="KW-0472">Membrane</keyword>
<dbReference type="PROSITE" id="PS50011">
    <property type="entry name" value="PROTEIN_KINASE_DOM"/>
    <property type="match status" value="1"/>
</dbReference>
<dbReference type="Proteomes" id="UP000507222">
    <property type="component" value="Unassembled WGS sequence"/>
</dbReference>
<evidence type="ECO:0000313" key="20">
    <source>
        <dbReference type="Proteomes" id="UP000507222"/>
    </source>
</evidence>
<evidence type="ECO:0000256" key="14">
    <source>
        <dbReference type="SAM" id="Phobius"/>
    </source>
</evidence>
<evidence type="ECO:0000256" key="5">
    <source>
        <dbReference type="ARBA" id="ARBA00022729"/>
    </source>
</evidence>
<dbReference type="AlphaFoldDB" id="A0A6J5UM18"/>
<evidence type="ECO:0000256" key="2">
    <source>
        <dbReference type="ARBA" id="ARBA00022475"/>
    </source>
</evidence>
<dbReference type="InterPro" id="IPR003609">
    <property type="entry name" value="Pan_app"/>
</dbReference>
<keyword evidence="2" id="KW-1003">Cell membrane</keyword>
<dbReference type="InterPro" id="IPR001480">
    <property type="entry name" value="Bulb-type_lectin_dom"/>
</dbReference>
<feature type="chain" id="PRO_5026782573" description="Receptor-like serine/threonine-protein kinase" evidence="15">
    <location>
        <begin position="26"/>
        <end position="809"/>
    </location>
</feature>
<name>A0A6J5UM18_PRUAR</name>
<dbReference type="PIRSF" id="PIRSF000641">
    <property type="entry name" value="SRK"/>
    <property type="match status" value="1"/>
</dbReference>
<accession>A0A6J5UM18</accession>
<dbReference type="Pfam" id="PF01453">
    <property type="entry name" value="B_lectin"/>
    <property type="match status" value="1"/>
</dbReference>
<evidence type="ECO:0000259" key="16">
    <source>
        <dbReference type="PROSITE" id="PS50011"/>
    </source>
</evidence>
<feature type="domain" description="Apple" evidence="18">
    <location>
        <begin position="317"/>
        <end position="403"/>
    </location>
</feature>
<comment type="similarity">
    <text evidence="13">Belongs to the protein kinase superfamily. Ser/Thr protein kinase family.</text>
</comment>
<keyword evidence="10" id="KW-0325">Glycoprotein</keyword>
<feature type="domain" description="Bulb-type lectin" evidence="17">
    <location>
        <begin position="28"/>
        <end position="159"/>
    </location>
</feature>
<proteinExistence type="inferred from homology"/>
<dbReference type="PROSITE" id="PS00108">
    <property type="entry name" value="PROTEIN_KINASE_ST"/>
    <property type="match status" value="1"/>
</dbReference>
<dbReference type="InterPro" id="IPR011009">
    <property type="entry name" value="Kinase-like_dom_sf"/>
</dbReference>
<keyword evidence="9" id="KW-1015">Disulfide bond</keyword>
<gene>
    <name evidence="19" type="ORF">CURHAP_LOCUS26375</name>
</gene>
<evidence type="ECO:0000259" key="17">
    <source>
        <dbReference type="PROSITE" id="PS50927"/>
    </source>
</evidence>
<dbReference type="InterPro" id="IPR008271">
    <property type="entry name" value="Ser/Thr_kinase_AS"/>
</dbReference>
<evidence type="ECO:0000256" key="11">
    <source>
        <dbReference type="ARBA" id="ARBA00047899"/>
    </source>
</evidence>
<dbReference type="SUPFAM" id="SSF56112">
    <property type="entry name" value="Protein kinase-like (PK-like)"/>
    <property type="match status" value="1"/>
</dbReference>
<comment type="subcellular location">
    <subcellularLocation>
        <location evidence="1">Cell membrane</location>
        <topology evidence="1">Single-pass type I membrane protein</topology>
    </subcellularLocation>
</comment>
<dbReference type="Pfam" id="PF07714">
    <property type="entry name" value="PK_Tyr_Ser-Thr"/>
    <property type="match status" value="1"/>
</dbReference>
<dbReference type="GO" id="GO:0005524">
    <property type="term" value="F:ATP binding"/>
    <property type="evidence" value="ECO:0007669"/>
    <property type="project" value="UniProtKB-KW"/>
</dbReference>
<dbReference type="Gene3D" id="1.10.510.10">
    <property type="entry name" value="Transferase(Phosphotransferase) domain 1"/>
    <property type="match status" value="1"/>
</dbReference>
<evidence type="ECO:0000256" key="4">
    <source>
        <dbReference type="ARBA" id="ARBA00022679"/>
    </source>
</evidence>
<comment type="catalytic activity">
    <reaction evidence="11 13">
        <text>L-threonyl-[protein] + ATP = O-phospho-L-threonyl-[protein] + ADP + H(+)</text>
        <dbReference type="Rhea" id="RHEA:46608"/>
        <dbReference type="Rhea" id="RHEA-COMP:11060"/>
        <dbReference type="Rhea" id="RHEA-COMP:11605"/>
        <dbReference type="ChEBI" id="CHEBI:15378"/>
        <dbReference type="ChEBI" id="CHEBI:30013"/>
        <dbReference type="ChEBI" id="CHEBI:30616"/>
        <dbReference type="ChEBI" id="CHEBI:61977"/>
        <dbReference type="ChEBI" id="CHEBI:456216"/>
        <dbReference type="EC" id="2.7.11.1"/>
    </reaction>
</comment>
<dbReference type="SMART" id="SM00108">
    <property type="entry name" value="B_lectin"/>
    <property type="match status" value="1"/>
</dbReference>
<dbReference type="InterPro" id="IPR036426">
    <property type="entry name" value="Bulb-type_lectin_dom_sf"/>
</dbReference>
<protein>
    <recommendedName>
        <fullName evidence="13">Receptor-like serine/threonine-protein kinase</fullName>
        <ecNumber evidence="13">2.7.11.1</ecNumber>
    </recommendedName>
</protein>
<keyword evidence="8 13" id="KW-0067">ATP-binding</keyword>
<dbReference type="SUPFAM" id="SSF51110">
    <property type="entry name" value="alpha-D-mannose-specific plant lectins"/>
    <property type="match status" value="1"/>
</dbReference>
<keyword evidence="7 13" id="KW-0418">Kinase</keyword>
<evidence type="ECO:0000256" key="15">
    <source>
        <dbReference type="SAM" id="SignalP"/>
    </source>
</evidence>
<dbReference type="GO" id="GO:0004674">
    <property type="term" value="F:protein serine/threonine kinase activity"/>
    <property type="evidence" value="ECO:0007669"/>
    <property type="project" value="UniProtKB-KW"/>
</dbReference>
<dbReference type="InterPro" id="IPR001245">
    <property type="entry name" value="Ser-Thr/Tyr_kinase_cat_dom"/>
</dbReference>
<feature type="domain" description="Protein kinase" evidence="16">
    <location>
        <begin position="491"/>
        <end position="767"/>
    </location>
</feature>
<evidence type="ECO:0000259" key="18">
    <source>
        <dbReference type="PROSITE" id="PS50948"/>
    </source>
</evidence>
<evidence type="ECO:0000256" key="1">
    <source>
        <dbReference type="ARBA" id="ARBA00004251"/>
    </source>
</evidence>
<dbReference type="EC" id="2.7.11.1" evidence="13"/>
<dbReference type="SMART" id="SM00220">
    <property type="entry name" value="S_TKc"/>
    <property type="match status" value="1"/>
</dbReference>
<keyword evidence="14" id="KW-1133">Transmembrane helix</keyword>
<dbReference type="CDD" id="cd14066">
    <property type="entry name" value="STKc_IRAK"/>
    <property type="match status" value="1"/>
</dbReference>
<dbReference type="PANTHER" id="PTHR27002:SF1087">
    <property type="entry name" value="PROTEIN KINASE DOMAIN-CONTAINING PROTEIN"/>
    <property type="match status" value="1"/>
</dbReference>
<keyword evidence="5 15" id="KW-0732">Signal</keyword>
<dbReference type="FunFam" id="1.10.510.10:FF:000060">
    <property type="entry name" value="G-type lectin S-receptor-like serine/threonine-protein kinase"/>
    <property type="match status" value="1"/>
</dbReference>
<evidence type="ECO:0000256" key="12">
    <source>
        <dbReference type="ARBA" id="ARBA00048679"/>
    </source>
</evidence>
<keyword evidence="6 13" id="KW-0547">Nucleotide-binding</keyword>
<dbReference type="Gene3D" id="2.90.10.10">
    <property type="entry name" value="Bulb-type lectin domain"/>
    <property type="match status" value="1"/>
</dbReference>
<reference evidence="19 20" key="1">
    <citation type="submission" date="2020-05" db="EMBL/GenBank/DDBJ databases">
        <authorList>
            <person name="Campoy J."/>
            <person name="Schneeberger K."/>
            <person name="Spophaly S."/>
        </authorList>
    </citation>
    <scope>NUCLEOTIDE SEQUENCE [LARGE SCALE GENOMIC DNA]</scope>
    <source>
        <strain evidence="19">PruArmRojPasFocal</strain>
    </source>
</reference>
<feature type="transmembrane region" description="Helical" evidence="14">
    <location>
        <begin position="412"/>
        <end position="435"/>
    </location>
</feature>